<dbReference type="InterPro" id="IPR038770">
    <property type="entry name" value="Na+/solute_symporter_sf"/>
</dbReference>
<evidence type="ECO:0000256" key="5">
    <source>
        <dbReference type="ARBA" id="ARBA00022692"/>
    </source>
</evidence>
<dbReference type="PANTHER" id="PTHR36838:SF3">
    <property type="entry name" value="TRANSPORTER AUXIN EFFLUX CARRIER EC FAMILY"/>
    <property type="match status" value="1"/>
</dbReference>
<comment type="subcellular location">
    <subcellularLocation>
        <location evidence="1">Cell membrane</location>
        <topology evidence="1">Multi-pass membrane protein</topology>
    </subcellularLocation>
</comment>
<keyword evidence="3" id="KW-0813">Transport</keyword>
<feature type="transmembrane region" description="Helical" evidence="8">
    <location>
        <begin position="245"/>
        <end position="265"/>
    </location>
</feature>
<feature type="transmembrane region" description="Helical" evidence="8">
    <location>
        <begin position="116"/>
        <end position="138"/>
    </location>
</feature>
<feature type="transmembrane region" description="Helical" evidence="8">
    <location>
        <begin position="25"/>
        <end position="43"/>
    </location>
</feature>
<dbReference type="AlphaFoldDB" id="A0A543CLF9"/>
<evidence type="ECO:0000256" key="3">
    <source>
        <dbReference type="ARBA" id="ARBA00022448"/>
    </source>
</evidence>
<dbReference type="Proteomes" id="UP000316096">
    <property type="component" value="Unassembled WGS sequence"/>
</dbReference>
<evidence type="ECO:0000256" key="1">
    <source>
        <dbReference type="ARBA" id="ARBA00004651"/>
    </source>
</evidence>
<evidence type="ECO:0000313" key="9">
    <source>
        <dbReference type="EMBL" id="TQL97737.1"/>
    </source>
</evidence>
<dbReference type="InterPro" id="IPR004776">
    <property type="entry name" value="Mem_transp_PIN-like"/>
</dbReference>
<accession>A0A543CLF9</accession>
<reference evidence="9 10" key="1">
    <citation type="submission" date="2019-06" db="EMBL/GenBank/DDBJ databases">
        <title>Sequencing the genomes of 1000 actinobacteria strains.</title>
        <authorList>
            <person name="Klenk H.-P."/>
        </authorList>
    </citation>
    <scope>NUCLEOTIDE SEQUENCE [LARGE SCALE GENOMIC DNA]</scope>
    <source>
        <strain evidence="9 10">DSM 102200</strain>
    </source>
</reference>
<name>A0A543CLF9_9ACTN</name>
<evidence type="ECO:0000256" key="4">
    <source>
        <dbReference type="ARBA" id="ARBA00022475"/>
    </source>
</evidence>
<evidence type="ECO:0000256" key="6">
    <source>
        <dbReference type="ARBA" id="ARBA00022989"/>
    </source>
</evidence>
<sequence>MAIPPGTVPGTKKAAGELLDRVCRVIASFLPIWLLAAVGYLTGRTRILGDQGELVLGRFVFHIAMPASLFATLSGAKPDRFSGWAIGTFAAGTVSTCLIGFAASRWVFGRDLGDQAISGMAAGYVNSANLGIPVAVQLLGDTSFIVSVMLFQVLIVTPVVLTVIDVHNGEGRRIRVRDLLLLPARNPIIVACVLGVAVDGLGWRLPQQVLDPCRLLGAAAVPAALVTLGMSLHGRTAEAGPRSRGEVGVAVLLKIVIQPCVAFVLGRYAVHLSRNDLLAVVVCSALPTAQNVFIFAREYGLRTALVRNAIVASSALSMLSLLLATWLLGPHGHGN</sequence>
<evidence type="ECO:0000256" key="7">
    <source>
        <dbReference type="ARBA" id="ARBA00023136"/>
    </source>
</evidence>
<comment type="similarity">
    <text evidence="2">Belongs to the auxin efflux carrier (TC 2.A.69) family.</text>
</comment>
<organism evidence="9 10">
    <name type="scientific">Actinoallomurus bryophytorum</name>
    <dbReference type="NCBI Taxonomy" id="1490222"/>
    <lineage>
        <taxon>Bacteria</taxon>
        <taxon>Bacillati</taxon>
        <taxon>Actinomycetota</taxon>
        <taxon>Actinomycetes</taxon>
        <taxon>Streptosporangiales</taxon>
        <taxon>Thermomonosporaceae</taxon>
        <taxon>Actinoallomurus</taxon>
    </lineage>
</organism>
<keyword evidence="5 8" id="KW-0812">Transmembrane</keyword>
<comment type="caution">
    <text evidence="9">The sequence shown here is derived from an EMBL/GenBank/DDBJ whole genome shotgun (WGS) entry which is preliminary data.</text>
</comment>
<feature type="transmembrane region" description="Helical" evidence="8">
    <location>
        <begin position="184"/>
        <end position="203"/>
    </location>
</feature>
<evidence type="ECO:0008006" key="11">
    <source>
        <dbReference type="Google" id="ProtNLM"/>
    </source>
</evidence>
<keyword evidence="4" id="KW-1003">Cell membrane</keyword>
<feature type="transmembrane region" description="Helical" evidence="8">
    <location>
        <begin position="277"/>
        <end position="296"/>
    </location>
</feature>
<protein>
    <recommendedName>
        <fullName evidence="11">AEC family transporter</fullName>
    </recommendedName>
</protein>
<dbReference type="EMBL" id="VFOZ01000001">
    <property type="protein sequence ID" value="TQL97737.1"/>
    <property type="molecule type" value="Genomic_DNA"/>
</dbReference>
<feature type="transmembrane region" description="Helical" evidence="8">
    <location>
        <begin position="215"/>
        <end position="233"/>
    </location>
</feature>
<gene>
    <name evidence="9" type="ORF">FB559_3340</name>
</gene>
<proteinExistence type="inferred from homology"/>
<feature type="transmembrane region" description="Helical" evidence="8">
    <location>
        <begin position="144"/>
        <end position="164"/>
    </location>
</feature>
<feature type="transmembrane region" description="Helical" evidence="8">
    <location>
        <begin position="55"/>
        <end position="75"/>
    </location>
</feature>
<dbReference type="OrthoDB" id="5405318at2"/>
<evidence type="ECO:0000256" key="8">
    <source>
        <dbReference type="SAM" id="Phobius"/>
    </source>
</evidence>
<keyword evidence="10" id="KW-1185">Reference proteome</keyword>
<dbReference type="PANTHER" id="PTHR36838">
    <property type="entry name" value="AUXIN EFFLUX CARRIER FAMILY PROTEIN"/>
    <property type="match status" value="1"/>
</dbReference>
<keyword evidence="6 8" id="KW-1133">Transmembrane helix</keyword>
<keyword evidence="7 8" id="KW-0472">Membrane</keyword>
<evidence type="ECO:0000313" key="10">
    <source>
        <dbReference type="Proteomes" id="UP000316096"/>
    </source>
</evidence>
<dbReference type="Pfam" id="PF03547">
    <property type="entry name" value="Mem_trans"/>
    <property type="match status" value="1"/>
</dbReference>
<dbReference type="GO" id="GO:0055085">
    <property type="term" value="P:transmembrane transport"/>
    <property type="evidence" value="ECO:0007669"/>
    <property type="project" value="InterPro"/>
</dbReference>
<feature type="transmembrane region" description="Helical" evidence="8">
    <location>
        <begin position="81"/>
        <end position="104"/>
    </location>
</feature>
<dbReference type="Gene3D" id="1.20.1530.20">
    <property type="match status" value="1"/>
</dbReference>
<dbReference type="GO" id="GO:0005886">
    <property type="term" value="C:plasma membrane"/>
    <property type="evidence" value="ECO:0007669"/>
    <property type="project" value="UniProtKB-SubCell"/>
</dbReference>
<feature type="transmembrane region" description="Helical" evidence="8">
    <location>
        <begin position="308"/>
        <end position="329"/>
    </location>
</feature>
<evidence type="ECO:0000256" key="2">
    <source>
        <dbReference type="ARBA" id="ARBA00010145"/>
    </source>
</evidence>